<gene>
    <name evidence="1" type="ORF">PDJAM_G00017660</name>
</gene>
<protein>
    <submittedName>
        <fullName evidence="1">Uncharacterized protein</fullName>
    </submittedName>
</protein>
<evidence type="ECO:0000313" key="2">
    <source>
        <dbReference type="Proteomes" id="UP000830395"/>
    </source>
</evidence>
<reference evidence="1" key="1">
    <citation type="submission" date="2020-02" db="EMBL/GenBank/DDBJ databases">
        <title>Genome sequencing of the panga catfish, Pangasius djambal.</title>
        <authorList>
            <person name="Wen M."/>
            <person name="Zahm M."/>
            <person name="Roques C."/>
            <person name="Cabau C."/>
            <person name="Klopp C."/>
            <person name="Donnadieu C."/>
            <person name="Jouanno E."/>
            <person name="Avarre J.-C."/>
            <person name="Campet M."/>
            <person name="Ha T."/>
            <person name="Dugue R."/>
            <person name="Lampietro C."/>
            <person name="Louis A."/>
            <person name="Herpin A."/>
            <person name="Echchiki A."/>
            <person name="Berthelot C."/>
            <person name="Parey E."/>
            <person name="Roest-Crollius H."/>
            <person name="Braasch I."/>
            <person name="Postlethwait J.H."/>
            <person name="Bobe J."/>
            <person name="Montfort J."/>
            <person name="Bouchez O."/>
            <person name="Begum T."/>
            <person name="Schartl M."/>
            <person name="Gustiano R."/>
            <person name="Guiguen Y."/>
        </authorList>
    </citation>
    <scope>NUCLEOTIDE SEQUENCE</scope>
    <source>
        <strain evidence="1">Pdj_M5554</strain>
    </source>
</reference>
<keyword evidence="2" id="KW-1185">Reference proteome</keyword>
<proteinExistence type="predicted"/>
<evidence type="ECO:0000313" key="1">
    <source>
        <dbReference type="EMBL" id="MCJ8736900.1"/>
    </source>
</evidence>
<organism evidence="1 2">
    <name type="scientific">Pangasius djambal</name>
    <dbReference type="NCBI Taxonomy" id="1691987"/>
    <lineage>
        <taxon>Eukaryota</taxon>
        <taxon>Metazoa</taxon>
        <taxon>Chordata</taxon>
        <taxon>Craniata</taxon>
        <taxon>Vertebrata</taxon>
        <taxon>Euteleostomi</taxon>
        <taxon>Actinopterygii</taxon>
        <taxon>Neopterygii</taxon>
        <taxon>Teleostei</taxon>
        <taxon>Ostariophysi</taxon>
        <taxon>Siluriformes</taxon>
        <taxon>Pangasiidae</taxon>
        <taxon>Pangasius</taxon>
    </lineage>
</organism>
<dbReference type="Proteomes" id="UP000830395">
    <property type="component" value="Chromosome 10"/>
</dbReference>
<name>A0ACC5YM73_9TELE</name>
<comment type="caution">
    <text evidence="1">The sequence shown here is derived from an EMBL/GenBank/DDBJ whole genome shotgun (WGS) entry which is preliminary data.</text>
</comment>
<accession>A0ACC5YM73</accession>
<sequence length="1299" mass="144193">MLRSSTEEVTAGYSSDTGASSLSGSERSFSAAPRRRQQDGAPSPLSSSHTPHSASSCSGPGSTSTSLAGVQTTSVTKTPATTGVNRVNSSSSSWTGGGVYGSLCRSSSTPRLRRTPGSATRTLLGPALQRELNMTSSSSASVCHAASVIVAVVEGRGLARGEIGMASINTRSPELVLSQFADTGTYAKVITKLHILVPLEILMPDTASEKGQGTKLYNLITENFSSVAFTAIQRKYFNEGKGLEYIQQLCAPEFNTVLMDVQTKYYCLAAAAALLKYLEFIQNSVYAPRSLKVSFTGSEQTAMIDAVSARNLELVINNRGHRSEHTLLEVLNYTKTPGGERRLRSNILEPLLDVDTINTRLDTIQELLQGEELFFGLKSAITQFLDIDQLLSALVQLPKQETVEVAEAKIMQVIQLKHTLELIEPLKMVLKDAKTALLKAYYTSLEDSRFNSILDQIKTVINNDTSYMKGSLNMRTQKCYAVRPNVNELLDIARRAYTEVVDDIAGLVDQLGEKYGLPLRTSFNTARGFFIQMRLEGFGLPDGQLPGEFIKLSDAVSMLDMLLSLANVCTISDYVRPEFTDTLAIRQGRHPILERVAGQQPIPNNSHISEGSNFVIITGPNMSGKSTYLKQVVLCQIMAQIAAAALLKYLEFIQNSVYAPRSLKVSFTGSEQTAMIDAVSARNLELVINNRGHRSEHTLLEVLNYTKTPGGERRLRSNILEPLLDVDTINTRLDTIQELLQGEELFFGLKSAITQFLDIDQLLSALVQLPKQETVEVAEAKIMQVIQLKHTLELIEPLKMVLKDAKTALLKAYYTSLEDSRFNSILDQIKTVINNDTSYMKGSLNMRTQKCYAVRPNVNELLDIARRAYTEVVDDIAGLVDQLGEKYGLPLRTSFNTARGFFIQMRLEGFGLPDGQLPGEFIKVTRQKNNYSFTTLDLMKMNDRCDEALKEIFHMSYIVVCRLLNEVYKHIHCLYKLSDAVSMLDMLLSLANVCTISDYVRPEFTDTLAIRQGRHPILERVAGQQPIPNNSHISEGSNFVIITGPNMSGKSTYLKQVVLCQIMAQIGSFVPAEFASFRIADQIFTRIGVDDDFETNSSTFMVEMKEVSYIIHNASNRSLIIIDELGRGTSAEEGIGICHSVCEFLINLKAFTLFATHFLELCQLESLYPNVENQHMQVQHMRGTENSTESVVYTYLLTQGFSEESNYGIRAAENTSFPLSIIQEAKAISAKVSQKLWAKHHSDPTTLRQGAVFRLATRLLQTARNSRLDPDSLRLYLKGLKRSYEAELKDSLESMDTEE</sequence>
<dbReference type="EMBL" id="CM040984">
    <property type="protein sequence ID" value="MCJ8736900.1"/>
    <property type="molecule type" value="Genomic_DNA"/>
</dbReference>